<evidence type="ECO:0000256" key="2">
    <source>
        <dbReference type="ARBA" id="ARBA00022448"/>
    </source>
</evidence>
<comment type="caution">
    <text evidence="8">The sequence shown here is derived from an EMBL/GenBank/DDBJ whole genome shotgun (WGS) entry which is preliminary data.</text>
</comment>
<dbReference type="PANTHER" id="PTHR23517:SF2">
    <property type="entry name" value="MULTIDRUG RESISTANCE PROTEIN MDTH"/>
    <property type="match status" value="1"/>
</dbReference>
<evidence type="ECO:0000256" key="1">
    <source>
        <dbReference type="ARBA" id="ARBA00004651"/>
    </source>
</evidence>
<evidence type="ECO:0000313" key="8">
    <source>
        <dbReference type="EMBL" id="TDW96287.1"/>
    </source>
</evidence>
<dbReference type="GO" id="GO:0005886">
    <property type="term" value="C:plasma membrane"/>
    <property type="evidence" value="ECO:0007669"/>
    <property type="project" value="UniProtKB-SubCell"/>
</dbReference>
<dbReference type="EMBL" id="SODV01000002">
    <property type="protein sequence ID" value="TDW96287.1"/>
    <property type="molecule type" value="Genomic_DNA"/>
</dbReference>
<feature type="transmembrane region" description="Helical" evidence="7">
    <location>
        <begin position="315"/>
        <end position="334"/>
    </location>
</feature>
<protein>
    <submittedName>
        <fullName evidence="8">Putative MFS family arabinose efflux permease</fullName>
    </submittedName>
</protein>
<feature type="transmembrane region" description="Helical" evidence="7">
    <location>
        <begin position="56"/>
        <end position="74"/>
    </location>
</feature>
<dbReference type="PANTHER" id="PTHR23517">
    <property type="entry name" value="RESISTANCE PROTEIN MDTM, PUTATIVE-RELATED-RELATED"/>
    <property type="match status" value="1"/>
</dbReference>
<evidence type="ECO:0000256" key="7">
    <source>
        <dbReference type="SAM" id="Phobius"/>
    </source>
</evidence>
<feature type="transmembrane region" description="Helical" evidence="7">
    <location>
        <begin position="222"/>
        <end position="243"/>
    </location>
</feature>
<dbReference type="InterPro" id="IPR036259">
    <property type="entry name" value="MFS_trans_sf"/>
</dbReference>
<reference evidence="8 9" key="1">
    <citation type="submission" date="2019-03" db="EMBL/GenBank/DDBJ databases">
        <title>Genomic Encyclopedia of Type Strains, Phase IV (KMG-IV): sequencing the most valuable type-strain genomes for metagenomic binning, comparative biology and taxonomic classification.</title>
        <authorList>
            <person name="Goeker M."/>
        </authorList>
    </citation>
    <scope>NUCLEOTIDE SEQUENCE [LARGE SCALE GENOMIC DNA]</scope>
    <source>
        <strain evidence="8 9">DSM 100059</strain>
    </source>
</reference>
<evidence type="ECO:0000256" key="3">
    <source>
        <dbReference type="ARBA" id="ARBA00022475"/>
    </source>
</evidence>
<keyword evidence="2" id="KW-0813">Transport</keyword>
<keyword evidence="5 7" id="KW-1133">Transmembrane helix</keyword>
<feature type="transmembrane region" description="Helical" evidence="7">
    <location>
        <begin position="94"/>
        <end position="117"/>
    </location>
</feature>
<dbReference type="InterPro" id="IPR050171">
    <property type="entry name" value="MFS_Transporters"/>
</dbReference>
<keyword evidence="9" id="KW-1185">Reference proteome</keyword>
<proteinExistence type="predicted"/>
<feature type="transmembrane region" description="Helical" evidence="7">
    <location>
        <begin position="374"/>
        <end position="391"/>
    </location>
</feature>
<dbReference type="InterPro" id="IPR011701">
    <property type="entry name" value="MFS"/>
</dbReference>
<feature type="transmembrane region" description="Helical" evidence="7">
    <location>
        <begin position="346"/>
        <end position="368"/>
    </location>
</feature>
<dbReference type="Proteomes" id="UP000294498">
    <property type="component" value="Unassembled WGS sequence"/>
</dbReference>
<evidence type="ECO:0000256" key="6">
    <source>
        <dbReference type="ARBA" id="ARBA00023136"/>
    </source>
</evidence>
<organism evidence="8 9">
    <name type="scientific">Dinghuibacter silviterrae</name>
    <dbReference type="NCBI Taxonomy" id="1539049"/>
    <lineage>
        <taxon>Bacteria</taxon>
        <taxon>Pseudomonadati</taxon>
        <taxon>Bacteroidota</taxon>
        <taxon>Chitinophagia</taxon>
        <taxon>Chitinophagales</taxon>
        <taxon>Chitinophagaceae</taxon>
        <taxon>Dinghuibacter</taxon>
    </lineage>
</organism>
<evidence type="ECO:0000313" key="9">
    <source>
        <dbReference type="Proteomes" id="UP000294498"/>
    </source>
</evidence>
<keyword evidence="3" id="KW-1003">Cell membrane</keyword>
<dbReference type="SUPFAM" id="SSF103473">
    <property type="entry name" value="MFS general substrate transporter"/>
    <property type="match status" value="1"/>
</dbReference>
<evidence type="ECO:0000256" key="5">
    <source>
        <dbReference type="ARBA" id="ARBA00022989"/>
    </source>
</evidence>
<keyword evidence="6 7" id="KW-0472">Membrane</keyword>
<dbReference type="OrthoDB" id="5379144at2"/>
<dbReference type="RefSeq" id="WP_133996449.1">
    <property type="nucleotide sequence ID" value="NZ_SODV01000002.1"/>
</dbReference>
<dbReference type="CDD" id="cd17329">
    <property type="entry name" value="MFS_MdtH_MDR_like"/>
    <property type="match status" value="1"/>
</dbReference>
<feature type="transmembrane region" description="Helical" evidence="7">
    <location>
        <begin position="149"/>
        <end position="166"/>
    </location>
</feature>
<dbReference type="Gene3D" id="1.20.1250.20">
    <property type="entry name" value="MFS general substrate transporter like domains"/>
    <property type="match status" value="1"/>
</dbReference>
<accession>A0A4R8DFS0</accession>
<gene>
    <name evidence="8" type="ORF">EDB95_4113</name>
</gene>
<dbReference type="GO" id="GO:0022857">
    <property type="term" value="F:transmembrane transporter activity"/>
    <property type="evidence" value="ECO:0007669"/>
    <property type="project" value="InterPro"/>
</dbReference>
<keyword evidence="4 7" id="KW-0812">Transmembrane</keyword>
<name>A0A4R8DFS0_9BACT</name>
<feature type="transmembrane region" description="Helical" evidence="7">
    <location>
        <begin position="20"/>
        <end position="44"/>
    </location>
</feature>
<dbReference type="AlphaFoldDB" id="A0A4R8DFS0"/>
<dbReference type="Pfam" id="PF07690">
    <property type="entry name" value="MFS_1"/>
    <property type="match status" value="1"/>
</dbReference>
<sequence length="410" mass="45187">MFRQILRQYQNAYSGLSRPIWIQATIMLINRSGTMVIPFLTVYLTSALHFTIPQAGIVLSVFGAGAILGVYLGGKLTDSIGFFPVQFWSLFSNGLLFLGLCYLRGFWTICGCVFLLATIGESFRPANAAATAYYSKADNRTRSYSLNRLAVNLGFAVGPAVGGLLAGISYTWLFWTDGLTCIAAALALRWSLKPAEGKGPTKEKATDGPVQSPYRDKTFVRFVFYVWVFALSFFQLFSVIPLYYQRNLHLTSSQIGLVLSMNGLIIALVEMVLVYRLENRRPDTVYIGYGALLNASAFVVLGVCGPYGWVAVASMLLFTVGEMMSMPFMNAYWISRSTPQSRGQYAAFYGMAFSAAQVVGPSLGAQIAGLWGFQWLWGILVGVGILNFWGFRRLGWRPQKAAPDRAAAAR</sequence>
<feature type="transmembrane region" description="Helical" evidence="7">
    <location>
        <begin position="255"/>
        <end position="275"/>
    </location>
</feature>
<feature type="transmembrane region" description="Helical" evidence="7">
    <location>
        <begin position="287"/>
        <end position="309"/>
    </location>
</feature>
<evidence type="ECO:0000256" key="4">
    <source>
        <dbReference type="ARBA" id="ARBA00022692"/>
    </source>
</evidence>
<comment type="subcellular location">
    <subcellularLocation>
        <location evidence="1">Cell membrane</location>
        <topology evidence="1">Multi-pass membrane protein</topology>
    </subcellularLocation>
</comment>